<protein>
    <submittedName>
        <fullName evidence="9">Putative two-component response regulator</fullName>
    </submittedName>
</protein>
<dbReference type="PRINTS" id="PR00038">
    <property type="entry name" value="HTHLUXR"/>
</dbReference>
<evidence type="ECO:0000256" key="3">
    <source>
        <dbReference type="ARBA" id="ARBA00023125"/>
    </source>
</evidence>
<dbReference type="PROSITE" id="PS00622">
    <property type="entry name" value="HTH_LUXR_1"/>
    <property type="match status" value="1"/>
</dbReference>
<evidence type="ECO:0000256" key="2">
    <source>
        <dbReference type="ARBA" id="ARBA00023015"/>
    </source>
</evidence>
<dbReference type="Pfam" id="PF00196">
    <property type="entry name" value="GerE"/>
    <property type="match status" value="1"/>
</dbReference>
<dbReference type="SMART" id="SM00448">
    <property type="entry name" value="REC"/>
    <property type="match status" value="1"/>
</dbReference>
<evidence type="ECO:0000256" key="6">
    <source>
        <dbReference type="SAM" id="MobiDB-lite"/>
    </source>
</evidence>
<dbReference type="RefSeq" id="WP_006502454.1">
    <property type="nucleotide sequence ID" value="NZ_BAGZ01000005.1"/>
</dbReference>
<keyword evidence="3" id="KW-0238">DNA-binding</keyword>
<reference evidence="9 10" key="1">
    <citation type="submission" date="2012-08" db="EMBL/GenBank/DDBJ databases">
        <title>Whole genome shotgun sequence of Austwickia chelonae NBRC 105200.</title>
        <authorList>
            <person name="Yoshida I."/>
            <person name="Hosoyama A."/>
            <person name="Tsuchikane K."/>
            <person name="Katsumata H."/>
            <person name="Ando Y."/>
            <person name="Ohji S."/>
            <person name="Hamada M."/>
            <person name="Tamura T."/>
            <person name="Yamazoe A."/>
            <person name="Yamazaki S."/>
            <person name="Fujita N."/>
        </authorList>
    </citation>
    <scope>NUCLEOTIDE SEQUENCE [LARGE SCALE GENOMIC DNA]</scope>
    <source>
        <strain evidence="9 10">NBRC 105200</strain>
    </source>
</reference>
<evidence type="ECO:0000259" key="7">
    <source>
        <dbReference type="PROSITE" id="PS50043"/>
    </source>
</evidence>
<comment type="caution">
    <text evidence="9">The sequence shown here is derived from an EMBL/GenBank/DDBJ whole genome shotgun (WGS) entry which is preliminary data.</text>
</comment>
<dbReference type="CDD" id="cd17535">
    <property type="entry name" value="REC_NarL-like"/>
    <property type="match status" value="1"/>
</dbReference>
<dbReference type="GO" id="GO:0003677">
    <property type="term" value="F:DNA binding"/>
    <property type="evidence" value="ECO:0007669"/>
    <property type="project" value="UniProtKB-KW"/>
</dbReference>
<dbReference type="SMART" id="SM00421">
    <property type="entry name" value="HTH_LUXR"/>
    <property type="match status" value="1"/>
</dbReference>
<dbReference type="PROSITE" id="PS50043">
    <property type="entry name" value="HTH_LUXR_2"/>
    <property type="match status" value="1"/>
</dbReference>
<keyword evidence="10" id="KW-1185">Reference proteome</keyword>
<gene>
    <name evidence="9" type="ORF">AUCHE_05_06170</name>
</gene>
<accession>K6W7A0</accession>
<dbReference type="GO" id="GO:0006355">
    <property type="term" value="P:regulation of DNA-templated transcription"/>
    <property type="evidence" value="ECO:0007669"/>
    <property type="project" value="InterPro"/>
</dbReference>
<keyword evidence="4" id="KW-0804">Transcription</keyword>
<evidence type="ECO:0000313" key="10">
    <source>
        <dbReference type="Proteomes" id="UP000008495"/>
    </source>
</evidence>
<dbReference type="PANTHER" id="PTHR43214">
    <property type="entry name" value="TWO-COMPONENT RESPONSE REGULATOR"/>
    <property type="match status" value="1"/>
</dbReference>
<dbReference type="InterPro" id="IPR011006">
    <property type="entry name" value="CheY-like_superfamily"/>
</dbReference>
<dbReference type="SUPFAM" id="SSF46894">
    <property type="entry name" value="C-terminal effector domain of the bipartite response regulators"/>
    <property type="match status" value="1"/>
</dbReference>
<feature type="region of interest" description="Disordered" evidence="6">
    <location>
        <begin position="1"/>
        <end position="24"/>
    </location>
</feature>
<dbReference type="AlphaFoldDB" id="K6W7A0"/>
<dbReference type="Gene3D" id="3.40.50.2300">
    <property type="match status" value="1"/>
</dbReference>
<dbReference type="InterPro" id="IPR039420">
    <property type="entry name" value="WalR-like"/>
</dbReference>
<dbReference type="InterPro" id="IPR001789">
    <property type="entry name" value="Sig_transdc_resp-reg_receiver"/>
</dbReference>
<name>K6W7A0_9MICO</name>
<dbReference type="SUPFAM" id="SSF52172">
    <property type="entry name" value="CheY-like"/>
    <property type="match status" value="1"/>
</dbReference>
<feature type="domain" description="Response regulatory" evidence="8">
    <location>
        <begin position="33"/>
        <end position="149"/>
    </location>
</feature>
<evidence type="ECO:0000256" key="5">
    <source>
        <dbReference type="PROSITE-ProRule" id="PRU00169"/>
    </source>
</evidence>
<evidence type="ECO:0000256" key="1">
    <source>
        <dbReference type="ARBA" id="ARBA00022553"/>
    </source>
</evidence>
<feature type="modified residue" description="4-aspartylphosphate" evidence="5">
    <location>
        <position position="84"/>
    </location>
</feature>
<proteinExistence type="predicted"/>
<dbReference type="Pfam" id="PF00072">
    <property type="entry name" value="Response_reg"/>
    <property type="match status" value="1"/>
</dbReference>
<dbReference type="InterPro" id="IPR058245">
    <property type="entry name" value="NreC/VraR/RcsB-like_REC"/>
</dbReference>
<dbReference type="Proteomes" id="UP000008495">
    <property type="component" value="Unassembled WGS sequence"/>
</dbReference>
<dbReference type="EMBL" id="BAGZ01000005">
    <property type="protein sequence ID" value="GAB77702.1"/>
    <property type="molecule type" value="Genomic_DNA"/>
</dbReference>
<dbReference type="InterPro" id="IPR000792">
    <property type="entry name" value="Tscrpt_reg_LuxR_C"/>
</dbReference>
<keyword evidence="2" id="KW-0805">Transcription regulation</keyword>
<dbReference type="PANTHER" id="PTHR43214:SF24">
    <property type="entry name" value="TRANSCRIPTIONAL REGULATORY PROTEIN NARL-RELATED"/>
    <property type="match status" value="1"/>
</dbReference>
<dbReference type="PROSITE" id="PS50110">
    <property type="entry name" value="RESPONSE_REGULATORY"/>
    <property type="match status" value="1"/>
</dbReference>
<dbReference type="GO" id="GO:0000160">
    <property type="term" value="P:phosphorelay signal transduction system"/>
    <property type="evidence" value="ECO:0007669"/>
    <property type="project" value="InterPro"/>
</dbReference>
<evidence type="ECO:0000259" key="8">
    <source>
        <dbReference type="PROSITE" id="PS50110"/>
    </source>
</evidence>
<evidence type="ECO:0000256" key="4">
    <source>
        <dbReference type="ARBA" id="ARBA00023163"/>
    </source>
</evidence>
<evidence type="ECO:0000313" key="9">
    <source>
        <dbReference type="EMBL" id="GAB77702.1"/>
    </source>
</evidence>
<feature type="domain" description="HTH luxR-type" evidence="7">
    <location>
        <begin position="183"/>
        <end position="248"/>
    </location>
</feature>
<dbReference type="CDD" id="cd06170">
    <property type="entry name" value="LuxR_C_like"/>
    <property type="match status" value="1"/>
</dbReference>
<keyword evidence="1 5" id="KW-0597">Phosphoprotein</keyword>
<sequence>MMTDPSVCRHEHDAGPYVPEDVGARPATPRSIRLLIVDDDHLVRAGLRLILGGSPGLDIIGEADDGEAGIAQARALRPDIVLMDVRMPKMDGLTATRILLGDPCPPKVIVLTTFDADDMVLSSLAAGASGFLLKHTPPHTIVESIRSVARGEHSLSPSVMTQVIAAATRATRPGTSDERRDRAAAAIRALTARERDVALAVGRGASNAEIARELCLSIATVKGHVARLFEKLEADNRVQIAIRVHDAELL</sequence>
<dbReference type="STRING" id="100225.SAMN05421595_1540"/>
<dbReference type="eggNOG" id="COG2197">
    <property type="taxonomic scope" value="Bacteria"/>
</dbReference>
<organism evidence="9 10">
    <name type="scientific">Austwickia chelonae NBRC 105200</name>
    <dbReference type="NCBI Taxonomy" id="1184607"/>
    <lineage>
        <taxon>Bacteria</taxon>
        <taxon>Bacillati</taxon>
        <taxon>Actinomycetota</taxon>
        <taxon>Actinomycetes</taxon>
        <taxon>Micrococcales</taxon>
        <taxon>Dermatophilaceae</taxon>
        <taxon>Austwickia</taxon>
    </lineage>
</organism>
<dbReference type="InterPro" id="IPR016032">
    <property type="entry name" value="Sig_transdc_resp-reg_C-effctor"/>
</dbReference>